<evidence type="ECO:0000256" key="10">
    <source>
        <dbReference type="ARBA" id="ARBA00034269"/>
    </source>
</evidence>
<evidence type="ECO:0000256" key="5">
    <source>
        <dbReference type="ARBA" id="ARBA00022692"/>
    </source>
</evidence>
<dbReference type="AlphaFoldDB" id="A0A7K1FKB2"/>
<evidence type="ECO:0000256" key="9">
    <source>
        <dbReference type="ARBA" id="ARBA00023136"/>
    </source>
</evidence>
<sequence>MPVLPSLPSLPPFRAIHRRTPRTVPGTPGGDGATMVNCAAYVDGVRQELCSDPVSALNRIREKNRGFVWVGFHEPTAAQMSAVAETFGLHPLAVEDAVQAYQRPKLERYGQYLFLVLKTVKFVDHASTGNGQIVTTGEIMMFLGADFIVTVRHGEHSGLAGLRQKLEADPQHLALGPAAVMHAIADRVVDEYLAVIADIEEDVDEMEVAVFSSDDVDTEDIYLLKREVLSMRRAVTPLAVPLKTLSGSPSPLVPGEVRDYVRDVEDHLSLVTERISTFDEMLTTLVSAALAEVTTRQNEDMRKISAWAAIALVPTAIAGIYGMNFDYIPGMHSPIGFAVSIVVMAAVCVLLFMLLRRRGWL</sequence>
<dbReference type="EMBL" id="WLYK01000001">
    <property type="protein sequence ID" value="MTD13683.1"/>
    <property type="molecule type" value="Genomic_DNA"/>
</dbReference>
<dbReference type="GO" id="GO:0015087">
    <property type="term" value="F:cobalt ion transmembrane transporter activity"/>
    <property type="evidence" value="ECO:0007669"/>
    <property type="project" value="TreeGrafter"/>
</dbReference>
<name>A0A7K1FKB2_9ACTN</name>
<dbReference type="GO" id="GO:0015095">
    <property type="term" value="F:magnesium ion transmembrane transporter activity"/>
    <property type="evidence" value="ECO:0007669"/>
    <property type="project" value="TreeGrafter"/>
</dbReference>
<dbReference type="PANTHER" id="PTHR46494">
    <property type="entry name" value="CORA FAMILY METAL ION TRANSPORTER (EUROFUNG)"/>
    <property type="match status" value="1"/>
</dbReference>
<keyword evidence="8" id="KW-0406">Ion transport</keyword>
<evidence type="ECO:0000313" key="14">
    <source>
        <dbReference type="Proteomes" id="UP000460221"/>
    </source>
</evidence>
<keyword evidence="5 12" id="KW-0812">Transmembrane</keyword>
<evidence type="ECO:0000256" key="11">
    <source>
        <dbReference type="ARBA" id="ARBA00045497"/>
    </source>
</evidence>
<dbReference type="CDD" id="cd12830">
    <property type="entry name" value="MtCorA-like"/>
    <property type="match status" value="1"/>
</dbReference>
<comment type="caution">
    <text evidence="13">The sequence shown here is derived from an EMBL/GenBank/DDBJ whole genome shotgun (WGS) entry which is preliminary data.</text>
</comment>
<dbReference type="SUPFAM" id="SSF144083">
    <property type="entry name" value="Magnesium transport protein CorA, transmembrane region"/>
    <property type="match status" value="1"/>
</dbReference>
<organism evidence="13 14">
    <name type="scientific">Nakamurella alba</name>
    <dbReference type="NCBI Taxonomy" id="2665158"/>
    <lineage>
        <taxon>Bacteria</taxon>
        <taxon>Bacillati</taxon>
        <taxon>Actinomycetota</taxon>
        <taxon>Actinomycetes</taxon>
        <taxon>Nakamurellales</taxon>
        <taxon>Nakamurellaceae</taxon>
        <taxon>Nakamurella</taxon>
    </lineage>
</organism>
<gene>
    <name evidence="13" type="ORF">GIS00_06970</name>
</gene>
<keyword evidence="3" id="KW-0813">Transport</keyword>
<dbReference type="GO" id="GO:0050897">
    <property type="term" value="F:cobalt ion binding"/>
    <property type="evidence" value="ECO:0007669"/>
    <property type="project" value="TreeGrafter"/>
</dbReference>
<proteinExistence type="inferred from homology"/>
<keyword evidence="6" id="KW-0460">Magnesium</keyword>
<evidence type="ECO:0000256" key="8">
    <source>
        <dbReference type="ARBA" id="ARBA00023065"/>
    </source>
</evidence>
<dbReference type="FunFam" id="1.20.58.340:FF:000004">
    <property type="entry name" value="Magnesium transport protein CorA"/>
    <property type="match status" value="1"/>
</dbReference>
<keyword evidence="4" id="KW-1003">Cell membrane</keyword>
<dbReference type="InterPro" id="IPR002523">
    <property type="entry name" value="MgTranspt_CorA/ZnTranspt_ZntB"/>
</dbReference>
<dbReference type="SUPFAM" id="SSF143865">
    <property type="entry name" value="CorA soluble domain-like"/>
    <property type="match status" value="1"/>
</dbReference>
<dbReference type="Pfam" id="PF01544">
    <property type="entry name" value="CorA"/>
    <property type="match status" value="1"/>
</dbReference>
<feature type="transmembrane region" description="Helical" evidence="12">
    <location>
        <begin position="335"/>
        <end position="355"/>
    </location>
</feature>
<comment type="function">
    <text evidence="11">Mediates influx of magnesium ions. Alternates between open and closed states. Activated by low cytoplasmic Mg(2+) levels. Inactive when cytoplasmic Mg(2+) levels are high.</text>
</comment>
<evidence type="ECO:0000256" key="2">
    <source>
        <dbReference type="ARBA" id="ARBA00009765"/>
    </source>
</evidence>
<dbReference type="GO" id="GO:0000287">
    <property type="term" value="F:magnesium ion binding"/>
    <property type="evidence" value="ECO:0007669"/>
    <property type="project" value="TreeGrafter"/>
</dbReference>
<dbReference type="PANTHER" id="PTHR46494:SF1">
    <property type="entry name" value="CORA FAMILY METAL ION TRANSPORTER (EUROFUNG)"/>
    <property type="match status" value="1"/>
</dbReference>
<evidence type="ECO:0000256" key="12">
    <source>
        <dbReference type="SAM" id="Phobius"/>
    </source>
</evidence>
<dbReference type="Proteomes" id="UP000460221">
    <property type="component" value="Unassembled WGS sequence"/>
</dbReference>
<dbReference type="Gene3D" id="3.30.460.20">
    <property type="entry name" value="CorA soluble domain-like"/>
    <property type="match status" value="1"/>
</dbReference>
<protein>
    <submittedName>
        <fullName evidence="13">Magnesium transporter</fullName>
    </submittedName>
</protein>
<comment type="catalytic activity">
    <reaction evidence="10">
        <text>Mg(2+)(in) = Mg(2+)(out)</text>
        <dbReference type="Rhea" id="RHEA:29827"/>
        <dbReference type="ChEBI" id="CHEBI:18420"/>
    </reaction>
</comment>
<dbReference type="InterPro" id="IPR045863">
    <property type="entry name" value="CorA_TM1_TM2"/>
</dbReference>
<keyword evidence="7 12" id="KW-1133">Transmembrane helix</keyword>
<dbReference type="Gene3D" id="1.20.58.340">
    <property type="entry name" value="Magnesium transport protein CorA, transmembrane region"/>
    <property type="match status" value="2"/>
</dbReference>
<accession>A0A7K1FKB2</accession>
<comment type="subcellular location">
    <subcellularLocation>
        <location evidence="1">Cell membrane</location>
        <topology evidence="1">Multi-pass membrane protein</topology>
    </subcellularLocation>
</comment>
<feature type="transmembrane region" description="Helical" evidence="12">
    <location>
        <begin position="304"/>
        <end position="323"/>
    </location>
</feature>
<keyword evidence="14" id="KW-1185">Reference proteome</keyword>
<keyword evidence="9 12" id="KW-0472">Membrane</keyword>
<evidence type="ECO:0000313" key="13">
    <source>
        <dbReference type="EMBL" id="MTD13683.1"/>
    </source>
</evidence>
<evidence type="ECO:0000256" key="7">
    <source>
        <dbReference type="ARBA" id="ARBA00022989"/>
    </source>
</evidence>
<reference evidence="13 14" key="1">
    <citation type="submission" date="2019-11" db="EMBL/GenBank/DDBJ databases">
        <authorList>
            <person name="Jiang L.-Q."/>
        </authorList>
    </citation>
    <scope>NUCLEOTIDE SEQUENCE [LARGE SCALE GENOMIC DNA]</scope>
    <source>
        <strain evidence="13 14">YIM 132087</strain>
    </source>
</reference>
<evidence type="ECO:0000256" key="6">
    <source>
        <dbReference type="ARBA" id="ARBA00022842"/>
    </source>
</evidence>
<evidence type="ECO:0000256" key="4">
    <source>
        <dbReference type="ARBA" id="ARBA00022475"/>
    </source>
</evidence>
<comment type="similarity">
    <text evidence="2">Belongs to the CorA metal ion transporter (MIT) (TC 1.A.35) family.</text>
</comment>
<evidence type="ECO:0000256" key="1">
    <source>
        <dbReference type="ARBA" id="ARBA00004651"/>
    </source>
</evidence>
<dbReference type="InterPro" id="IPR045861">
    <property type="entry name" value="CorA_cytoplasmic_dom"/>
</dbReference>
<dbReference type="GO" id="GO:0005886">
    <property type="term" value="C:plasma membrane"/>
    <property type="evidence" value="ECO:0007669"/>
    <property type="project" value="UniProtKB-SubCell"/>
</dbReference>
<evidence type="ECO:0000256" key="3">
    <source>
        <dbReference type="ARBA" id="ARBA00022448"/>
    </source>
</evidence>